<dbReference type="EMBL" id="JACEFF010000520">
    <property type="protein sequence ID" value="KAH9636047.1"/>
    <property type="molecule type" value="Genomic_DNA"/>
</dbReference>
<evidence type="ECO:0000313" key="2">
    <source>
        <dbReference type="Proteomes" id="UP000814243"/>
    </source>
</evidence>
<reference evidence="1" key="1">
    <citation type="journal article" date="2021" name="G3 (Bethesda)">
        <title>Genome and transcriptome analysis of the beet armyworm Spodoptera exigua reveals targets for pest control. .</title>
        <authorList>
            <person name="Simon S."/>
            <person name="Breeschoten T."/>
            <person name="Jansen H.J."/>
            <person name="Dirks R.P."/>
            <person name="Schranz M.E."/>
            <person name="Ros V.I.D."/>
        </authorList>
    </citation>
    <scope>NUCLEOTIDE SEQUENCE</scope>
    <source>
        <strain evidence="1">TB_SE_WUR_2020</strain>
    </source>
</reference>
<protein>
    <submittedName>
        <fullName evidence="1">Uncharacterized protein</fullName>
    </submittedName>
</protein>
<feature type="non-terminal residue" evidence="1">
    <location>
        <position position="1"/>
    </location>
</feature>
<dbReference type="Proteomes" id="UP000814243">
    <property type="component" value="Unassembled WGS sequence"/>
</dbReference>
<name>A0A922SF51_SPOEX</name>
<dbReference type="PANTHER" id="PTHR31434">
    <property type="entry name" value="S PHASE CYCLIN A-ASSOCIATED PROTEIN IN THE ENDOPLASMIC RETICULUM"/>
    <property type="match status" value="1"/>
</dbReference>
<gene>
    <name evidence="1" type="ORF">HF086_016921</name>
</gene>
<comment type="caution">
    <text evidence="1">The sequence shown here is derived from an EMBL/GenBank/DDBJ whole genome shotgun (WGS) entry which is preliminary data.</text>
</comment>
<evidence type="ECO:0000313" key="1">
    <source>
        <dbReference type="EMBL" id="KAH9636047.1"/>
    </source>
</evidence>
<dbReference type="AlphaFoldDB" id="A0A922SF51"/>
<organism evidence="1 2">
    <name type="scientific">Spodoptera exigua</name>
    <name type="common">Beet armyworm</name>
    <name type="synonym">Noctua fulgens</name>
    <dbReference type="NCBI Taxonomy" id="7107"/>
    <lineage>
        <taxon>Eukaryota</taxon>
        <taxon>Metazoa</taxon>
        <taxon>Ecdysozoa</taxon>
        <taxon>Arthropoda</taxon>
        <taxon>Hexapoda</taxon>
        <taxon>Insecta</taxon>
        <taxon>Pterygota</taxon>
        <taxon>Neoptera</taxon>
        <taxon>Endopterygota</taxon>
        <taxon>Lepidoptera</taxon>
        <taxon>Glossata</taxon>
        <taxon>Ditrysia</taxon>
        <taxon>Noctuoidea</taxon>
        <taxon>Noctuidae</taxon>
        <taxon>Amphipyrinae</taxon>
        <taxon>Spodoptera</taxon>
    </lineage>
</organism>
<accession>A0A922SF51</accession>
<sequence>TNNQRLDQTLSETMVLDLIVLVGFVVVNNPQLQETICDGWSVIKTLCTLPANWLVSKPHSDCLLPTLVALSDLPAAASAISSELSTKMLHDYMKSPCAQKIKLVQVIKQGRTKKGKNKEK</sequence>
<proteinExistence type="predicted"/>
<dbReference type="PANTHER" id="PTHR31434:SF2">
    <property type="entry name" value="S PHASE CYCLIN A-ASSOCIATED PROTEIN IN THE ENDOPLASMIC RETICULUM"/>
    <property type="match status" value="1"/>
</dbReference>